<feature type="domain" description="BP74 N-terminal" evidence="2">
    <location>
        <begin position="37"/>
        <end position="142"/>
    </location>
</feature>
<dbReference type="Pfam" id="PF23621">
    <property type="entry name" value="BP74_N"/>
    <property type="match status" value="1"/>
</dbReference>
<evidence type="ECO:0000259" key="2">
    <source>
        <dbReference type="Pfam" id="PF23621"/>
    </source>
</evidence>
<reference evidence="3 4" key="1">
    <citation type="submission" date="2020-08" db="EMBL/GenBank/DDBJ databases">
        <title>Acidobacteriota in marine sediments use diverse sulfur dissimilation pathways.</title>
        <authorList>
            <person name="Wasmund K."/>
        </authorList>
    </citation>
    <scope>NUCLEOTIDE SEQUENCE [LARGE SCALE GENOMIC DNA]</scope>
    <source>
        <strain evidence="3">MAG AM4</strain>
    </source>
</reference>
<proteinExistence type="predicted"/>
<organism evidence="3 4">
    <name type="scientific">Candidatus Polarisedimenticola svalbardensis</name>
    <dbReference type="NCBI Taxonomy" id="2886004"/>
    <lineage>
        <taxon>Bacteria</taxon>
        <taxon>Pseudomonadati</taxon>
        <taxon>Acidobacteriota</taxon>
        <taxon>Candidatus Polarisedimenticolia</taxon>
        <taxon>Candidatus Polarisedimenticolales</taxon>
        <taxon>Candidatus Polarisedimenticolaceae</taxon>
        <taxon>Candidatus Polarisedimenticola</taxon>
    </lineage>
</organism>
<accession>A0A8J6XWV9</accession>
<feature type="chain" id="PRO_5035155343" description="BP74 N-terminal domain-containing protein" evidence="1">
    <location>
        <begin position="29"/>
        <end position="143"/>
    </location>
</feature>
<dbReference type="Proteomes" id="UP000648239">
    <property type="component" value="Unassembled WGS sequence"/>
</dbReference>
<dbReference type="InterPro" id="IPR056422">
    <property type="entry name" value="BP74_N"/>
</dbReference>
<gene>
    <name evidence="3" type="ORF">IFK94_00185</name>
</gene>
<name>A0A8J6XWV9_9BACT</name>
<evidence type="ECO:0000256" key="1">
    <source>
        <dbReference type="SAM" id="SignalP"/>
    </source>
</evidence>
<dbReference type="AlphaFoldDB" id="A0A8J6XWV9"/>
<evidence type="ECO:0000313" key="3">
    <source>
        <dbReference type="EMBL" id="MBD3866520.1"/>
    </source>
</evidence>
<feature type="signal peptide" evidence="1">
    <location>
        <begin position="1"/>
        <end position="28"/>
    </location>
</feature>
<dbReference type="EMBL" id="JACXWD010000001">
    <property type="protein sequence ID" value="MBD3866520.1"/>
    <property type="molecule type" value="Genomic_DNA"/>
</dbReference>
<protein>
    <recommendedName>
        <fullName evidence="2">BP74 N-terminal domain-containing protein</fullName>
    </recommendedName>
</protein>
<keyword evidence="1" id="KW-0732">Signal</keyword>
<sequence length="143" mass="15677">MKRSTILKLAMVPMVACLLFCSSNNSPTAPPQRSFLFAMRGIPDAEGRFVAVTSNPQLLAVLEGQLALPEAQRNLHINGPVDSGNGGHNLGWSWHFEPGQWELVEISIELCDGRPQNVEDDVDKWIADVGTFCPWASYVAAEL</sequence>
<evidence type="ECO:0000313" key="4">
    <source>
        <dbReference type="Proteomes" id="UP000648239"/>
    </source>
</evidence>
<comment type="caution">
    <text evidence="3">The sequence shown here is derived from an EMBL/GenBank/DDBJ whole genome shotgun (WGS) entry which is preliminary data.</text>
</comment>